<feature type="domain" description="SGNH hydrolase-type esterase" evidence="1">
    <location>
        <begin position="40"/>
        <end position="218"/>
    </location>
</feature>
<dbReference type="RefSeq" id="WP_137342866.1">
    <property type="nucleotide sequence ID" value="NZ_SZVO01000014.1"/>
</dbReference>
<dbReference type="Pfam" id="PF13472">
    <property type="entry name" value="Lipase_GDSL_2"/>
    <property type="match status" value="1"/>
</dbReference>
<dbReference type="InterPro" id="IPR013830">
    <property type="entry name" value="SGNH_hydro"/>
</dbReference>
<keyword evidence="3" id="KW-1185">Reference proteome</keyword>
<dbReference type="AlphaFoldDB" id="A0A4V6BI61"/>
<dbReference type="Proteomes" id="UP000304900">
    <property type="component" value="Unassembled WGS sequence"/>
</dbReference>
<protein>
    <submittedName>
        <fullName evidence="2">SGNH/GDSL hydrolase family protein</fullName>
    </submittedName>
</protein>
<dbReference type="SUPFAM" id="SSF52266">
    <property type="entry name" value="SGNH hydrolase"/>
    <property type="match status" value="1"/>
</dbReference>
<sequence>MYKLILSSLLFCIACINEPEVAIVHSGNSPESTAGLRYLALGDSYTIGQSVPETDRWPVLFAKSLRENRTPVTTTDILAKTGWTTANLLSAVYGYKPTENYDLVSLLIGVNNQFQSLSIDQFRIDFHELLLQSVAYAGGRANRVFVLSIPDWGSTLLGSGSREEIGKSIDKFNLVVKEECAKEKILFIDITPISRKALNDPTMVASDNLHYSAKMHQLWVDEALPKVKFLL</sequence>
<accession>A0A4V6BI61</accession>
<dbReference type="OrthoDB" id="158267at2"/>
<keyword evidence="2" id="KW-0378">Hydrolase</keyword>
<evidence type="ECO:0000313" key="2">
    <source>
        <dbReference type="EMBL" id="TKT88683.1"/>
    </source>
</evidence>
<dbReference type="GO" id="GO:0016788">
    <property type="term" value="F:hydrolase activity, acting on ester bonds"/>
    <property type="evidence" value="ECO:0007669"/>
    <property type="project" value="UniProtKB-ARBA"/>
</dbReference>
<dbReference type="InterPro" id="IPR036514">
    <property type="entry name" value="SGNH_hydro_sf"/>
</dbReference>
<dbReference type="EMBL" id="SZVO01000014">
    <property type="protein sequence ID" value="TKT88683.1"/>
    <property type="molecule type" value="Genomic_DNA"/>
</dbReference>
<reference evidence="2 3" key="1">
    <citation type="submission" date="2019-05" db="EMBL/GenBank/DDBJ databases">
        <title>Dyadobacter AR-3-8 sp. nov., isolated from arctic soil.</title>
        <authorList>
            <person name="Chaudhary D.K."/>
        </authorList>
    </citation>
    <scope>NUCLEOTIDE SEQUENCE [LARGE SCALE GENOMIC DNA]</scope>
    <source>
        <strain evidence="2 3">AR-3-8</strain>
    </source>
</reference>
<organism evidence="2 3">
    <name type="scientific">Dyadobacter frigoris</name>
    <dbReference type="NCBI Taxonomy" id="2576211"/>
    <lineage>
        <taxon>Bacteria</taxon>
        <taxon>Pseudomonadati</taxon>
        <taxon>Bacteroidota</taxon>
        <taxon>Cytophagia</taxon>
        <taxon>Cytophagales</taxon>
        <taxon>Spirosomataceae</taxon>
        <taxon>Dyadobacter</taxon>
    </lineage>
</organism>
<evidence type="ECO:0000313" key="3">
    <source>
        <dbReference type="Proteomes" id="UP000304900"/>
    </source>
</evidence>
<dbReference type="CDD" id="cd01832">
    <property type="entry name" value="SGNH_hydrolase_like_1"/>
    <property type="match status" value="1"/>
</dbReference>
<comment type="caution">
    <text evidence="2">The sequence shown here is derived from an EMBL/GenBank/DDBJ whole genome shotgun (WGS) entry which is preliminary data.</text>
</comment>
<evidence type="ECO:0000259" key="1">
    <source>
        <dbReference type="Pfam" id="PF13472"/>
    </source>
</evidence>
<dbReference type="Gene3D" id="3.40.50.1110">
    <property type="entry name" value="SGNH hydrolase"/>
    <property type="match status" value="1"/>
</dbReference>
<name>A0A4V6BI61_9BACT</name>
<gene>
    <name evidence="2" type="ORF">FDK13_25595</name>
</gene>
<proteinExistence type="predicted"/>